<keyword evidence="1" id="KW-0812">Transmembrane</keyword>
<gene>
    <name evidence="2" type="ordered locus">LD85_2175</name>
</gene>
<name>D2PDQ3_SACI9</name>
<feature type="transmembrane region" description="Helical" evidence="1">
    <location>
        <begin position="9"/>
        <end position="26"/>
    </location>
</feature>
<protein>
    <submittedName>
        <fullName evidence="2">Uncharacterized protein</fullName>
    </submittedName>
</protein>
<proteinExistence type="predicted"/>
<dbReference type="RefSeq" id="WP_012953072.1">
    <property type="nucleotide sequence ID" value="NC_013769.1"/>
</dbReference>
<dbReference type="HOGENOM" id="CLU_3113244_0_0_2"/>
<dbReference type="AlphaFoldDB" id="D2PDQ3"/>
<organism evidence="2 3">
    <name type="scientific">Saccharolobus islandicus (strain L.D.8.5 / Lassen #2)</name>
    <name type="common">Sulfolobus islandicus</name>
    <dbReference type="NCBI Taxonomy" id="425944"/>
    <lineage>
        <taxon>Archaea</taxon>
        <taxon>Thermoproteota</taxon>
        <taxon>Thermoprotei</taxon>
        <taxon>Sulfolobales</taxon>
        <taxon>Sulfolobaceae</taxon>
        <taxon>Saccharolobus</taxon>
    </lineage>
</organism>
<reference evidence="3" key="1">
    <citation type="journal article" date="2009" name="Proc. Natl. Acad. Sci. U.S.A.">
        <title>Biogeography of the Sulfolobus islandicus pan-genome.</title>
        <authorList>
            <person name="Reno M.L."/>
            <person name="Held N.L."/>
            <person name="Fields C.J."/>
            <person name="Burke P.V."/>
            <person name="Whitaker R.J."/>
        </authorList>
    </citation>
    <scope>NUCLEOTIDE SEQUENCE [LARGE SCALE GENOMIC DNA]</scope>
    <source>
        <strain evidence="3">L.D.8.5 / Lassen #2</strain>
    </source>
</reference>
<keyword evidence="1" id="KW-1133">Transmembrane helix</keyword>
<evidence type="ECO:0000313" key="2">
    <source>
        <dbReference type="EMBL" id="ADB87823.1"/>
    </source>
</evidence>
<dbReference type="EMBL" id="CP001731">
    <property type="protein sequence ID" value="ADB87823.1"/>
    <property type="molecule type" value="Genomic_DNA"/>
</dbReference>
<dbReference type="KEGG" id="sii:LD85_2175"/>
<sequence length="50" mass="5951">MYRPRKHETLIQVTSLVLLFLAALFYVKFPEYFPVEIVIMILVLHLMEGK</sequence>
<keyword evidence="1" id="KW-0472">Membrane</keyword>
<evidence type="ECO:0000256" key="1">
    <source>
        <dbReference type="SAM" id="Phobius"/>
    </source>
</evidence>
<evidence type="ECO:0000313" key="3">
    <source>
        <dbReference type="Proteomes" id="UP000001404"/>
    </source>
</evidence>
<dbReference type="Proteomes" id="UP000001404">
    <property type="component" value="Chromosome"/>
</dbReference>
<accession>D2PDQ3</accession>